<comment type="caution">
    <text evidence="1">The sequence shown here is derived from an EMBL/GenBank/DDBJ whole genome shotgun (WGS) entry which is preliminary data.</text>
</comment>
<dbReference type="EMBL" id="BGPR01023243">
    <property type="protein sequence ID" value="GBN90260.1"/>
    <property type="molecule type" value="Genomic_DNA"/>
</dbReference>
<proteinExistence type="predicted"/>
<sequence length="141" mass="15429">MCPVFVRKVLYLPTDCPNAYLHAAISDGGLGVPSLRYSVPVWRSERLAGLSTSMSPACLAGPPGDYLQRLRERAARVLLTCDVNKYFAEKLYNSVDGLALRESNKVPKQHGSVGSANRFLSGTDFINLVKTRINCLPTASR</sequence>
<dbReference type="Proteomes" id="UP000499080">
    <property type="component" value="Unassembled WGS sequence"/>
</dbReference>
<evidence type="ECO:0000313" key="2">
    <source>
        <dbReference type="Proteomes" id="UP000499080"/>
    </source>
</evidence>
<protein>
    <submittedName>
        <fullName evidence="1">Retrovirus-related Pol polyprotein from type-2 retrotransposable element R2DM</fullName>
    </submittedName>
</protein>
<reference evidence="1 2" key="1">
    <citation type="journal article" date="2019" name="Sci. Rep.">
        <title>Orb-weaving spider Araneus ventricosus genome elucidates the spidroin gene catalogue.</title>
        <authorList>
            <person name="Kono N."/>
            <person name="Nakamura H."/>
            <person name="Ohtoshi R."/>
            <person name="Moran D.A.P."/>
            <person name="Shinohara A."/>
            <person name="Yoshida Y."/>
            <person name="Fujiwara M."/>
            <person name="Mori M."/>
            <person name="Tomita M."/>
            <person name="Arakawa K."/>
        </authorList>
    </citation>
    <scope>NUCLEOTIDE SEQUENCE [LARGE SCALE GENOMIC DNA]</scope>
</reference>
<evidence type="ECO:0000313" key="1">
    <source>
        <dbReference type="EMBL" id="GBN90260.1"/>
    </source>
</evidence>
<name>A0A4Y2SRY9_ARAVE</name>
<gene>
    <name evidence="1" type="primary">pol_2384</name>
    <name evidence="1" type="ORF">AVEN_140784_1</name>
</gene>
<dbReference type="OrthoDB" id="8197512at2759"/>
<keyword evidence="2" id="KW-1185">Reference proteome</keyword>
<dbReference type="AlphaFoldDB" id="A0A4Y2SRY9"/>
<organism evidence="1 2">
    <name type="scientific">Araneus ventricosus</name>
    <name type="common">Orbweaver spider</name>
    <name type="synonym">Epeira ventricosa</name>
    <dbReference type="NCBI Taxonomy" id="182803"/>
    <lineage>
        <taxon>Eukaryota</taxon>
        <taxon>Metazoa</taxon>
        <taxon>Ecdysozoa</taxon>
        <taxon>Arthropoda</taxon>
        <taxon>Chelicerata</taxon>
        <taxon>Arachnida</taxon>
        <taxon>Araneae</taxon>
        <taxon>Araneomorphae</taxon>
        <taxon>Entelegynae</taxon>
        <taxon>Araneoidea</taxon>
        <taxon>Araneidae</taxon>
        <taxon>Araneus</taxon>
    </lineage>
</organism>
<accession>A0A4Y2SRY9</accession>